<proteinExistence type="predicted"/>
<gene>
    <name evidence="2" type="ORF">CPA56_02970</name>
</gene>
<accession>A0ABR5ZRK4</accession>
<name>A0ABR5ZRK4_9PROT</name>
<evidence type="ECO:0000313" key="3">
    <source>
        <dbReference type="Proteomes" id="UP000765338"/>
    </source>
</evidence>
<feature type="region of interest" description="Disordered" evidence="1">
    <location>
        <begin position="27"/>
        <end position="58"/>
    </location>
</feature>
<organism evidence="2 3">
    <name type="scientific">Bombella mellum</name>
    <dbReference type="NCBI Taxonomy" id="2039288"/>
    <lineage>
        <taxon>Bacteria</taxon>
        <taxon>Pseudomonadati</taxon>
        <taxon>Pseudomonadota</taxon>
        <taxon>Alphaproteobacteria</taxon>
        <taxon>Acetobacterales</taxon>
        <taxon>Acetobacteraceae</taxon>
        <taxon>Bombella</taxon>
    </lineage>
</organism>
<feature type="compositionally biased region" description="Basic and acidic residues" evidence="1">
    <location>
        <begin position="38"/>
        <end position="53"/>
    </location>
</feature>
<sequence>MSKKRLLMLNSHSQKFRLQFFCRPVMGRQDPDGAPDGNDLHMAQHGETSRPENRPGIGACGFLIESM</sequence>
<protein>
    <submittedName>
        <fullName evidence="2">Uncharacterized protein</fullName>
    </submittedName>
</protein>
<comment type="caution">
    <text evidence="2">The sequence shown here is derived from an EMBL/GenBank/DDBJ whole genome shotgun (WGS) entry which is preliminary data.</text>
</comment>
<dbReference type="Proteomes" id="UP000765338">
    <property type="component" value="Unassembled WGS sequence"/>
</dbReference>
<keyword evidence="3" id="KW-1185">Reference proteome</keyword>
<evidence type="ECO:0000313" key="2">
    <source>
        <dbReference type="EMBL" id="MBA5726956.1"/>
    </source>
</evidence>
<reference evidence="2 3" key="1">
    <citation type="submission" date="2017-10" db="EMBL/GenBank/DDBJ databases">
        <authorList>
            <person name="Jakob F."/>
        </authorList>
    </citation>
    <scope>NUCLEOTIDE SEQUENCE [LARGE SCALE GENOMIC DNA]</scope>
    <source>
        <strain evidence="2 3">TMW 2.1889</strain>
    </source>
</reference>
<dbReference type="EMBL" id="PDLY01000001">
    <property type="protein sequence ID" value="MBA5726956.1"/>
    <property type="molecule type" value="Genomic_DNA"/>
</dbReference>
<evidence type="ECO:0000256" key="1">
    <source>
        <dbReference type="SAM" id="MobiDB-lite"/>
    </source>
</evidence>